<accession>A0A0D7EKR9</accession>
<organism evidence="1 2">
    <name type="scientific">Rhodopseudomonas palustris</name>
    <dbReference type="NCBI Taxonomy" id="1076"/>
    <lineage>
        <taxon>Bacteria</taxon>
        <taxon>Pseudomonadati</taxon>
        <taxon>Pseudomonadota</taxon>
        <taxon>Alphaproteobacteria</taxon>
        <taxon>Hyphomicrobiales</taxon>
        <taxon>Nitrobacteraceae</taxon>
        <taxon>Rhodopseudomonas</taxon>
    </lineage>
</organism>
<dbReference type="PATRIC" id="fig|1076.23.peg.3213"/>
<dbReference type="EMBL" id="JXXE01000300">
    <property type="protein sequence ID" value="KIZ41429.1"/>
    <property type="molecule type" value="Genomic_DNA"/>
</dbReference>
<gene>
    <name evidence="1" type="ORF">OO17_15095</name>
</gene>
<dbReference type="Proteomes" id="UP000032515">
    <property type="component" value="Unassembled WGS sequence"/>
</dbReference>
<sequence length="83" mass="9020">MLNWTNAKLLPSLYRIGEASVFVVARTSWLTKVPDVQRVIAAGLAAIASDLLAETAGNDWIIAEDGSAVHSSLEAQIWCRPNR</sequence>
<evidence type="ECO:0000313" key="2">
    <source>
        <dbReference type="Proteomes" id="UP000032515"/>
    </source>
</evidence>
<protein>
    <submittedName>
        <fullName evidence="1">Uncharacterized protein</fullName>
    </submittedName>
</protein>
<comment type="caution">
    <text evidence="1">The sequence shown here is derived from an EMBL/GenBank/DDBJ whole genome shotgun (WGS) entry which is preliminary data.</text>
</comment>
<dbReference type="AlphaFoldDB" id="A0A0D7EKR9"/>
<evidence type="ECO:0000313" key="1">
    <source>
        <dbReference type="EMBL" id="KIZ41429.1"/>
    </source>
</evidence>
<reference evidence="1 2" key="1">
    <citation type="submission" date="2014-11" db="EMBL/GenBank/DDBJ databases">
        <title>Genomics and ecophysiology of heterotrophic nitrogen fixing bacteria isolated from estuarine surface water.</title>
        <authorList>
            <person name="Bentzon-Tilia M."/>
            <person name="Severin I."/>
            <person name="Hansen L.H."/>
            <person name="Riemann L."/>
        </authorList>
    </citation>
    <scope>NUCLEOTIDE SEQUENCE [LARGE SCALE GENOMIC DNA]</scope>
    <source>
        <strain evidence="1 2">BAL398</strain>
    </source>
</reference>
<name>A0A0D7EKR9_RHOPL</name>
<proteinExistence type="predicted"/>